<proteinExistence type="predicted"/>
<reference evidence="3 4" key="1">
    <citation type="submission" date="2023-08" db="EMBL/GenBank/DDBJ databases">
        <authorList>
            <person name="Dale J."/>
        </authorList>
    </citation>
    <scope>NUCLEOTIDE SEQUENCE [LARGE SCALE GENOMIC DNA]</scope>
    <source>
        <strain evidence="3 4">2023EL-00788</strain>
    </source>
</reference>
<dbReference type="Pfam" id="PF00534">
    <property type="entry name" value="Glycos_transf_1"/>
    <property type="match status" value="1"/>
</dbReference>
<dbReference type="EMBL" id="JAVDKS010000006">
    <property type="protein sequence ID" value="MDQ2257388.1"/>
    <property type="molecule type" value="Genomic_DNA"/>
</dbReference>
<gene>
    <name evidence="3" type="ORF">RBJ67_14745</name>
</gene>
<dbReference type="SUPFAM" id="SSF53756">
    <property type="entry name" value="UDP-Glycosyltransferase/glycogen phosphorylase"/>
    <property type="match status" value="1"/>
</dbReference>
<evidence type="ECO:0000259" key="1">
    <source>
        <dbReference type="Pfam" id="PF00534"/>
    </source>
</evidence>
<dbReference type="RefSeq" id="WP_306683528.1">
    <property type="nucleotide sequence ID" value="NZ_JAVDKR010000005.1"/>
</dbReference>
<sequence>MKILLVNKFFFIKGGAETVYFQERTMLKQAGVQVIDFSMQHEKNIPSDYSDYFISNVDYHQESNLIGGLKTAVNFIHNSRACKKMQALLEKERPDIVHFHNIYHQMTPSLIKVARNFGCKTVLTAHDYKIVCPAYSMLREGKVCDACITGSVFNAFRHKCQGGSASKSLLLSLEATWQYIAQNYQALDVIVSPSAFLRGVLLRTLPDSRIDVIVNGVDDSHPVEDVSDDGYMLYFGRLSHEKGVATLLAAHQKMKNKTPLKIVGNGPLYDELVAQYPEAEFLGYVQQGDALNSLIQRARAVILPSECNENCSMAVLEAMSMGKPVIGSRIGGIPEQIRDGIEGILFEPGNAQDLANAMDTLADCQEKARNMGLQGRRRLSEVYSLNKHMDSLMTLYTELLSSPQPDFRPGSLVLANNSERPLV</sequence>
<protein>
    <submittedName>
        <fullName evidence="3">Glycosyltransferase family 4 protein</fullName>
        <ecNumber evidence="3">2.4.-.-</ecNumber>
    </submittedName>
</protein>
<dbReference type="CDD" id="cd03801">
    <property type="entry name" value="GT4_PimA-like"/>
    <property type="match status" value="1"/>
</dbReference>
<comment type="caution">
    <text evidence="3">The sequence shown here is derived from an EMBL/GenBank/DDBJ whole genome shotgun (WGS) entry which is preliminary data.</text>
</comment>
<dbReference type="InterPro" id="IPR001296">
    <property type="entry name" value="Glyco_trans_1"/>
</dbReference>
<dbReference type="InterPro" id="IPR028098">
    <property type="entry name" value="Glyco_trans_4-like_N"/>
</dbReference>
<dbReference type="AlphaFoldDB" id="A0AAW8HAL4"/>
<keyword evidence="3" id="KW-0328">Glycosyltransferase</keyword>
<evidence type="ECO:0000259" key="2">
    <source>
        <dbReference type="Pfam" id="PF13439"/>
    </source>
</evidence>
<dbReference type="Proteomes" id="UP001225042">
    <property type="component" value="Unassembled WGS sequence"/>
</dbReference>
<evidence type="ECO:0000313" key="4">
    <source>
        <dbReference type="Proteomes" id="UP001225042"/>
    </source>
</evidence>
<dbReference type="PANTHER" id="PTHR45947:SF13">
    <property type="entry name" value="TRANSFERASE"/>
    <property type="match status" value="1"/>
</dbReference>
<dbReference type="GO" id="GO:0016757">
    <property type="term" value="F:glycosyltransferase activity"/>
    <property type="evidence" value="ECO:0007669"/>
    <property type="project" value="UniProtKB-KW"/>
</dbReference>
<evidence type="ECO:0000313" key="3">
    <source>
        <dbReference type="EMBL" id="MDQ2257388.1"/>
    </source>
</evidence>
<accession>A0AAW8HAL4</accession>
<keyword evidence="4" id="KW-1185">Reference proteome</keyword>
<dbReference type="EC" id="2.4.-.-" evidence="3"/>
<dbReference type="InterPro" id="IPR050194">
    <property type="entry name" value="Glycosyltransferase_grp1"/>
</dbReference>
<name>A0AAW8HAL4_9ENTR</name>
<organism evidence="3 4">
    <name type="scientific">Enterobacter soli</name>
    <dbReference type="NCBI Taxonomy" id="885040"/>
    <lineage>
        <taxon>Bacteria</taxon>
        <taxon>Pseudomonadati</taxon>
        <taxon>Pseudomonadota</taxon>
        <taxon>Gammaproteobacteria</taxon>
        <taxon>Enterobacterales</taxon>
        <taxon>Enterobacteriaceae</taxon>
        <taxon>Enterobacter</taxon>
    </lineage>
</organism>
<dbReference type="Pfam" id="PF13439">
    <property type="entry name" value="Glyco_transf_4"/>
    <property type="match status" value="1"/>
</dbReference>
<keyword evidence="3" id="KW-0808">Transferase</keyword>
<dbReference type="PANTHER" id="PTHR45947">
    <property type="entry name" value="SULFOQUINOVOSYL TRANSFERASE SQD2"/>
    <property type="match status" value="1"/>
</dbReference>
<dbReference type="Gene3D" id="3.40.50.2000">
    <property type="entry name" value="Glycogen Phosphorylase B"/>
    <property type="match status" value="2"/>
</dbReference>
<feature type="domain" description="Glycosyltransferase subfamily 4-like N-terminal" evidence="2">
    <location>
        <begin position="14"/>
        <end position="220"/>
    </location>
</feature>
<feature type="domain" description="Glycosyl transferase family 1" evidence="1">
    <location>
        <begin position="227"/>
        <end position="377"/>
    </location>
</feature>